<dbReference type="AlphaFoldDB" id="A0AAV8QTG3"/>
<proteinExistence type="predicted"/>
<dbReference type="SUPFAM" id="SSF52087">
    <property type="entry name" value="CRAL/TRIO domain"/>
    <property type="match status" value="1"/>
</dbReference>
<sequence length="692" mass="77909">MGEGGGSREMAVKKGVLGDITNINGKRRLSLDLETNVARHNVGRKGGGLKDARFDEQLAGDARASMKRKDKIGGVADSLVDGKGKGLYSFNSKQACQLVTSDSKGIFVYGVTEVDKLGQGYSDFESVPVHCDKSSETNTEEDCLEDDETDSADSFRYSFRAKNDVSKSTSSSCTGLHFAAVKESNVDSSEAPSNVPLGKSGFSKCLKPSGSSDIKVDDGPDKSGFSKWSSDIKIDDGSDPINGISNCSEISMPEKSCKCSFCLKAAYMWADLHYQDARGRLAALKKSKRLARTLEVRSCSNNHNIKAIQQSTKRSSELEFELTQQWRSLFLRTENALVLETAQIVRHLGLLSFDLSTHYMRPIAATWALDCRIRRSKSRKFGALLVRIRAQIIVDDEKKPLEKNEFSDINEVRASLGKLPDKLFLYSSDASLARYLTARNWNVKKATKMLKDTLKWRLEYKPEEIRWDEVAHEAETGKIYRSSYSDKYGRSILVMRPGCQNTKSTKGQIRYLVYCMENAILNLPPDQEQMVWLIDFQEFNLSNISLKVTKETADVLQNHYPERLALAILYNPPKFFEPFWMMVKPFLEPKTYRKVKFVYSDDNGTKKIMEDLFNVDELDCAFGGNNQVSFNFDDYAARMREDDKRMPLLWKRSNSSSSDKQLPATTSDVSLDKSASDSDEPEKEIDGQVRNN</sequence>
<dbReference type="PANTHER" id="PTHR45824:SF6">
    <property type="entry name" value="F16L1.9 PROTEIN"/>
    <property type="match status" value="1"/>
</dbReference>
<dbReference type="PANTHER" id="PTHR45824">
    <property type="entry name" value="GH16843P"/>
    <property type="match status" value="1"/>
</dbReference>
<dbReference type="InterPro" id="IPR011074">
    <property type="entry name" value="CRAL/TRIO_N_dom"/>
</dbReference>
<dbReference type="Gene3D" id="3.40.525.10">
    <property type="entry name" value="CRAL-TRIO lipid binding domain"/>
    <property type="match status" value="1"/>
</dbReference>
<dbReference type="SMART" id="SM00516">
    <property type="entry name" value="SEC14"/>
    <property type="match status" value="1"/>
</dbReference>
<feature type="compositionally biased region" description="Polar residues" evidence="1">
    <location>
        <begin position="652"/>
        <end position="669"/>
    </location>
</feature>
<evidence type="ECO:0000259" key="2">
    <source>
        <dbReference type="PROSITE" id="PS50191"/>
    </source>
</evidence>
<feature type="region of interest" description="Disordered" evidence="1">
    <location>
        <begin position="650"/>
        <end position="692"/>
    </location>
</feature>
<feature type="domain" description="CRAL-TRIO" evidence="2">
    <location>
        <begin position="467"/>
        <end position="630"/>
    </location>
</feature>
<comment type="caution">
    <text evidence="3">The sequence shown here is derived from an EMBL/GenBank/DDBJ whole genome shotgun (WGS) entry which is preliminary data.</text>
</comment>
<accession>A0AAV8QTG3</accession>
<organism evidence="3 4">
    <name type="scientific">Ensete ventricosum</name>
    <name type="common">Abyssinian banana</name>
    <name type="synonym">Musa ensete</name>
    <dbReference type="NCBI Taxonomy" id="4639"/>
    <lineage>
        <taxon>Eukaryota</taxon>
        <taxon>Viridiplantae</taxon>
        <taxon>Streptophyta</taxon>
        <taxon>Embryophyta</taxon>
        <taxon>Tracheophyta</taxon>
        <taxon>Spermatophyta</taxon>
        <taxon>Magnoliopsida</taxon>
        <taxon>Liliopsida</taxon>
        <taxon>Zingiberales</taxon>
        <taxon>Musaceae</taxon>
        <taxon>Ensete</taxon>
    </lineage>
</organism>
<dbReference type="CDD" id="cd00170">
    <property type="entry name" value="SEC14"/>
    <property type="match status" value="1"/>
</dbReference>
<dbReference type="Proteomes" id="UP001222027">
    <property type="component" value="Unassembled WGS sequence"/>
</dbReference>
<dbReference type="InterPro" id="IPR052578">
    <property type="entry name" value="PI_Transfer_CRAL-TRIO"/>
</dbReference>
<dbReference type="SUPFAM" id="SSF46938">
    <property type="entry name" value="CRAL/TRIO N-terminal domain"/>
    <property type="match status" value="1"/>
</dbReference>
<evidence type="ECO:0000313" key="4">
    <source>
        <dbReference type="Proteomes" id="UP001222027"/>
    </source>
</evidence>
<reference evidence="3 4" key="1">
    <citation type="submission" date="2022-12" db="EMBL/GenBank/DDBJ databases">
        <title>Chromosome-scale assembly of the Ensete ventricosum genome.</title>
        <authorList>
            <person name="Dussert Y."/>
            <person name="Stocks J."/>
            <person name="Wendawek A."/>
            <person name="Woldeyes F."/>
            <person name="Nichols R.A."/>
            <person name="Borrell J.S."/>
        </authorList>
    </citation>
    <scope>NUCLEOTIDE SEQUENCE [LARGE SCALE GENOMIC DNA]</scope>
    <source>
        <strain evidence="4">cv. Maze</strain>
        <tissue evidence="3">Seeds</tissue>
    </source>
</reference>
<gene>
    <name evidence="3" type="ORF">OPV22_023669</name>
</gene>
<dbReference type="InterPro" id="IPR036865">
    <property type="entry name" value="CRAL-TRIO_dom_sf"/>
</dbReference>
<dbReference type="Pfam" id="PF03765">
    <property type="entry name" value="CRAL_TRIO_N"/>
    <property type="match status" value="1"/>
</dbReference>
<name>A0AAV8QTG3_ENSVE</name>
<dbReference type="PROSITE" id="PS50191">
    <property type="entry name" value="CRAL_TRIO"/>
    <property type="match status" value="1"/>
</dbReference>
<dbReference type="FunFam" id="3.40.525.10:FF:000008">
    <property type="entry name" value="Phosphatidylinositol transfer protein 3"/>
    <property type="match status" value="1"/>
</dbReference>
<dbReference type="Pfam" id="PF00650">
    <property type="entry name" value="CRAL_TRIO"/>
    <property type="match status" value="1"/>
</dbReference>
<dbReference type="SMART" id="SM01100">
    <property type="entry name" value="CRAL_TRIO_N"/>
    <property type="match status" value="1"/>
</dbReference>
<evidence type="ECO:0000313" key="3">
    <source>
        <dbReference type="EMBL" id="KAJ8479942.1"/>
    </source>
</evidence>
<evidence type="ECO:0000256" key="1">
    <source>
        <dbReference type="SAM" id="MobiDB-lite"/>
    </source>
</evidence>
<keyword evidence="4" id="KW-1185">Reference proteome</keyword>
<dbReference type="EMBL" id="JAQQAF010000006">
    <property type="protein sequence ID" value="KAJ8479942.1"/>
    <property type="molecule type" value="Genomic_DNA"/>
</dbReference>
<dbReference type="GO" id="GO:0008526">
    <property type="term" value="F:phosphatidylinositol transfer activity"/>
    <property type="evidence" value="ECO:0007669"/>
    <property type="project" value="TreeGrafter"/>
</dbReference>
<dbReference type="InterPro" id="IPR036273">
    <property type="entry name" value="CRAL/TRIO_N_dom_sf"/>
</dbReference>
<dbReference type="InterPro" id="IPR001251">
    <property type="entry name" value="CRAL-TRIO_dom"/>
</dbReference>
<protein>
    <recommendedName>
        <fullName evidence="2">CRAL-TRIO domain-containing protein</fullName>
    </recommendedName>
</protein>